<evidence type="ECO:0000313" key="2">
    <source>
        <dbReference type="Proteomes" id="UP001148313"/>
    </source>
</evidence>
<evidence type="ECO:0000313" key="1">
    <source>
        <dbReference type="EMBL" id="MDA4845250.1"/>
    </source>
</evidence>
<name>A0ABT4VM73_9HYPH</name>
<protein>
    <recommendedName>
        <fullName evidence="3">DUF386 domain-containing protein</fullName>
    </recommendedName>
</protein>
<gene>
    <name evidence="1" type="ORF">OOZ53_07810</name>
</gene>
<keyword evidence="2" id="KW-1185">Reference proteome</keyword>
<evidence type="ECO:0008006" key="3">
    <source>
        <dbReference type="Google" id="ProtNLM"/>
    </source>
</evidence>
<reference evidence="1" key="1">
    <citation type="submission" date="2022-11" db="EMBL/GenBank/DDBJ databases">
        <title>Hoeflea poritis sp. nov., isolated from scleractinian coral Porites lutea.</title>
        <authorList>
            <person name="Zhang G."/>
            <person name="Wei Q."/>
            <person name="Cai L."/>
        </authorList>
    </citation>
    <scope>NUCLEOTIDE SEQUENCE</scope>
    <source>
        <strain evidence="1">E7-10</strain>
    </source>
</reference>
<sequence length="207" mass="23760">MPELDEFRRWFRDRNYSAIKRGLRNQIESNNYVYTHHPLGFLLAEVCQTASATLRLHYWKQDLASLGSAITPYHDHIWRLSSCVLHGEIENCVLDVELRADGEYFLTEVQQREGVDSVPSEGDRASFEISTSERIQEGGFYFLAPRVFHFSKLIPGKDALTLVLSEPEILGNPRTLMPIASRGHAPKRKKMSNNEEISREIVSLLEK</sequence>
<dbReference type="RefSeq" id="WP_271088856.1">
    <property type="nucleotide sequence ID" value="NZ_JAPJZH010000004.1"/>
</dbReference>
<dbReference type="EMBL" id="JAPJZH010000004">
    <property type="protein sequence ID" value="MDA4845250.1"/>
    <property type="molecule type" value="Genomic_DNA"/>
</dbReference>
<dbReference type="Proteomes" id="UP001148313">
    <property type="component" value="Unassembled WGS sequence"/>
</dbReference>
<accession>A0ABT4VM73</accession>
<organism evidence="1 2">
    <name type="scientific">Hoeflea poritis</name>
    <dbReference type="NCBI Taxonomy" id="2993659"/>
    <lineage>
        <taxon>Bacteria</taxon>
        <taxon>Pseudomonadati</taxon>
        <taxon>Pseudomonadota</taxon>
        <taxon>Alphaproteobacteria</taxon>
        <taxon>Hyphomicrobiales</taxon>
        <taxon>Rhizobiaceae</taxon>
        <taxon>Hoeflea</taxon>
    </lineage>
</organism>
<comment type="caution">
    <text evidence="1">The sequence shown here is derived from an EMBL/GenBank/DDBJ whole genome shotgun (WGS) entry which is preliminary data.</text>
</comment>
<proteinExistence type="predicted"/>